<evidence type="ECO:0000259" key="4">
    <source>
        <dbReference type="Pfam" id="PF21773"/>
    </source>
</evidence>
<feature type="compositionally biased region" description="Acidic residues" evidence="3">
    <location>
        <begin position="484"/>
        <end position="498"/>
    </location>
</feature>
<dbReference type="EMBL" id="HBKN01036619">
    <property type="protein sequence ID" value="CAE2323218.1"/>
    <property type="molecule type" value="Transcribed_RNA"/>
</dbReference>
<dbReference type="InterPro" id="IPR051876">
    <property type="entry name" value="ODA-DC/CCD"/>
</dbReference>
<organism evidence="5">
    <name type="scientific">Guillardia theta</name>
    <name type="common">Cryptophyte</name>
    <name type="synonym">Cryptomonas phi</name>
    <dbReference type="NCBI Taxonomy" id="55529"/>
    <lineage>
        <taxon>Eukaryota</taxon>
        <taxon>Cryptophyceae</taxon>
        <taxon>Pyrenomonadales</taxon>
        <taxon>Geminigeraceae</taxon>
        <taxon>Guillardia</taxon>
    </lineage>
</organism>
<dbReference type="AlphaFoldDB" id="A0A7S4P4P9"/>
<dbReference type="InterPro" id="IPR049258">
    <property type="entry name" value="ODAD1_CC"/>
</dbReference>
<feature type="compositionally biased region" description="Basic residues" evidence="3">
    <location>
        <begin position="525"/>
        <end position="536"/>
    </location>
</feature>
<evidence type="ECO:0000256" key="2">
    <source>
        <dbReference type="SAM" id="Coils"/>
    </source>
</evidence>
<evidence type="ECO:0000256" key="3">
    <source>
        <dbReference type="SAM" id="MobiDB-lite"/>
    </source>
</evidence>
<protein>
    <recommendedName>
        <fullName evidence="4">ODAD1 central coiled coil region domain-containing protein</fullName>
    </recommendedName>
</protein>
<evidence type="ECO:0000313" key="5">
    <source>
        <dbReference type="EMBL" id="CAE2323218.1"/>
    </source>
</evidence>
<feature type="domain" description="ODAD1 central coiled coil region" evidence="4">
    <location>
        <begin position="130"/>
        <end position="419"/>
    </location>
</feature>
<feature type="compositionally biased region" description="Basic and acidic residues" evidence="3">
    <location>
        <begin position="499"/>
        <end position="508"/>
    </location>
</feature>
<gene>
    <name evidence="5" type="ORF">GTHE00462_LOCUS28646</name>
</gene>
<feature type="coiled-coil region" evidence="2">
    <location>
        <begin position="147"/>
        <end position="223"/>
    </location>
</feature>
<evidence type="ECO:0000256" key="1">
    <source>
        <dbReference type="ARBA" id="ARBA00023054"/>
    </source>
</evidence>
<dbReference type="PANTHER" id="PTHR21694:SF18">
    <property type="entry name" value="COILED-COIL DOMAIN-CONTAINING PROTEIN 63"/>
    <property type="match status" value="1"/>
</dbReference>
<dbReference type="Pfam" id="PF21773">
    <property type="entry name" value="ODAD1_CC"/>
    <property type="match status" value="1"/>
</dbReference>
<sequence>MADADKEAELAALQRSYRMMETDRQRYSEESQNIIKRQRQAIEKIKKENERLKEQLSSEAQQNTNENGHAISFIASLQDTVEKYQRKIDLEKRRLEDFEKQTKVLTAKMLDMQSSRGGVNACKEVDRSVQKQIRVLENRLDKALIKFNEALAYNKKLREEIDNLRRERVIFDQINAKLAKELHEKKKEMAQIIEISNIAYEARDQAQNEMSLLKAHADKEQAQFEQEWRELGRVLEQDRRLKERMAGQERSRSAEDDSAALRKTLVRGSWNTAKDKAAQKANLDRAQSFEEAFNEIKNATGIDNIDELVQTFIDAEDQNFSLFNYVNELNNEIEKLEEQIADIKTEIEKYKGQGGQNDRQRKKLLKDLEDRLASTEARAEQYEAKALKAAKTVSQLEQGIQSIFNKIGCDKAALSDMLGTTGVTESNMMQYLGIIEQRTNELLQIYQKTSKDKEGSGDVVAVFGQGPAAPAGSTVINIDPPVIGDEDETEEESDEDEERPLSRDELKAKTLRGLTKREGQQLSKQQKRKMRREKAK</sequence>
<accession>A0A7S4P4P9</accession>
<feature type="region of interest" description="Disordered" evidence="3">
    <location>
        <begin position="464"/>
        <end position="536"/>
    </location>
</feature>
<feature type="coiled-coil region" evidence="2">
    <location>
        <begin position="319"/>
        <end position="392"/>
    </location>
</feature>
<keyword evidence="1 2" id="KW-0175">Coiled coil</keyword>
<feature type="coiled-coil region" evidence="2">
    <location>
        <begin position="10"/>
        <end position="108"/>
    </location>
</feature>
<name>A0A7S4P4P9_GUITH</name>
<proteinExistence type="predicted"/>
<reference evidence="5" key="1">
    <citation type="submission" date="2021-01" db="EMBL/GenBank/DDBJ databases">
        <authorList>
            <person name="Corre E."/>
            <person name="Pelletier E."/>
            <person name="Niang G."/>
            <person name="Scheremetjew M."/>
            <person name="Finn R."/>
            <person name="Kale V."/>
            <person name="Holt S."/>
            <person name="Cochrane G."/>
            <person name="Meng A."/>
            <person name="Brown T."/>
            <person name="Cohen L."/>
        </authorList>
    </citation>
    <scope>NUCLEOTIDE SEQUENCE</scope>
    <source>
        <strain evidence="5">CCMP 2712</strain>
    </source>
</reference>
<dbReference type="PANTHER" id="PTHR21694">
    <property type="entry name" value="COILED-COIL DOMAIN-CONTAINING PROTEIN 63"/>
    <property type="match status" value="1"/>
</dbReference>